<comment type="caution">
    <text evidence="16">The sequence shown here is derived from an EMBL/GenBank/DDBJ whole genome shotgun (WGS) entry which is preliminary data.</text>
</comment>
<evidence type="ECO:0000256" key="3">
    <source>
        <dbReference type="ARBA" id="ARBA00022670"/>
    </source>
</evidence>
<keyword evidence="5 10" id="KW-0732">Signal</keyword>
<evidence type="ECO:0000256" key="6">
    <source>
        <dbReference type="ARBA" id="ARBA00022801"/>
    </source>
</evidence>
<name>A0ABS1T7W0_9CLOT</name>
<evidence type="ECO:0000256" key="7">
    <source>
        <dbReference type="ARBA" id="ARBA00022833"/>
    </source>
</evidence>
<dbReference type="InterPro" id="IPR023612">
    <property type="entry name" value="Peptidase_M4"/>
</dbReference>
<dbReference type="SUPFAM" id="SSF89260">
    <property type="entry name" value="Collagen-binding domain"/>
    <property type="match status" value="1"/>
</dbReference>
<accession>A0ABS1T7W0</accession>
<dbReference type="RefSeq" id="WP_202748044.1">
    <property type="nucleotide sequence ID" value="NZ_JAESWC010000002.1"/>
</dbReference>
<dbReference type="SUPFAM" id="SSF55486">
    <property type="entry name" value="Metalloproteases ('zincins'), catalytic domain"/>
    <property type="match status" value="1"/>
</dbReference>
<dbReference type="PROSITE" id="PS51257">
    <property type="entry name" value="PROKAR_LIPOPROTEIN"/>
    <property type="match status" value="1"/>
</dbReference>
<organism evidence="16 17">
    <name type="scientific">Clostridium rhizosphaerae</name>
    <dbReference type="NCBI Taxonomy" id="2803861"/>
    <lineage>
        <taxon>Bacteria</taxon>
        <taxon>Bacillati</taxon>
        <taxon>Bacillota</taxon>
        <taxon>Clostridia</taxon>
        <taxon>Eubacteriales</taxon>
        <taxon>Clostridiaceae</taxon>
        <taxon>Clostridium</taxon>
    </lineage>
</organism>
<dbReference type="InterPro" id="IPR013856">
    <property type="entry name" value="Peptidase_M4_domain"/>
</dbReference>
<dbReference type="EC" id="3.4.24.-" evidence="10"/>
<comment type="similarity">
    <text evidence="2 10">Belongs to the peptidase M4 family.</text>
</comment>
<keyword evidence="3 10" id="KW-0645">Protease</keyword>
<dbReference type="Proteomes" id="UP000632377">
    <property type="component" value="Unassembled WGS sequence"/>
</dbReference>
<dbReference type="Gene3D" id="2.60.120.380">
    <property type="match status" value="1"/>
</dbReference>
<keyword evidence="6 10" id="KW-0378">Hydrolase</keyword>
<evidence type="ECO:0000259" key="15">
    <source>
        <dbReference type="Pfam" id="PF07504"/>
    </source>
</evidence>
<comment type="cofactor">
    <cofactor evidence="1 10">
        <name>Zn(2+)</name>
        <dbReference type="ChEBI" id="CHEBI:29105"/>
    </cofactor>
</comment>
<gene>
    <name evidence="16" type="ORF">JK636_06635</name>
</gene>
<dbReference type="Pfam" id="PF04151">
    <property type="entry name" value="PPC"/>
    <property type="match status" value="1"/>
</dbReference>
<feature type="domain" description="Peptidase C-terminal archaeal/bacterial" evidence="14">
    <location>
        <begin position="587"/>
        <end position="652"/>
    </location>
</feature>
<dbReference type="Gene3D" id="3.10.170.10">
    <property type="match status" value="1"/>
</dbReference>
<evidence type="ECO:0000256" key="8">
    <source>
        <dbReference type="ARBA" id="ARBA00023049"/>
    </source>
</evidence>
<dbReference type="Pfam" id="PF03413">
    <property type="entry name" value="PepSY"/>
    <property type="match status" value="1"/>
</dbReference>
<evidence type="ECO:0000313" key="17">
    <source>
        <dbReference type="Proteomes" id="UP000632377"/>
    </source>
</evidence>
<dbReference type="InterPro" id="IPR001570">
    <property type="entry name" value="Peptidase_M4_C_domain"/>
</dbReference>
<evidence type="ECO:0000259" key="13">
    <source>
        <dbReference type="Pfam" id="PF03413"/>
    </source>
</evidence>
<comment type="subcellular location">
    <subcellularLocation>
        <location evidence="10">Secreted</location>
    </subcellularLocation>
</comment>
<dbReference type="InterPro" id="IPR050728">
    <property type="entry name" value="Zinc_Metalloprotease_M4"/>
</dbReference>
<reference evidence="16 17" key="1">
    <citation type="submission" date="2021-01" db="EMBL/GenBank/DDBJ databases">
        <title>Genome public.</title>
        <authorList>
            <person name="Liu C."/>
            <person name="Sun Q."/>
        </authorList>
    </citation>
    <scope>NUCLEOTIDE SEQUENCE [LARGE SCALE GENOMIC DNA]</scope>
    <source>
        <strain evidence="16 17">YIM B02515</strain>
    </source>
</reference>
<evidence type="ECO:0000259" key="11">
    <source>
        <dbReference type="Pfam" id="PF01447"/>
    </source>
</evidence>
<dbReference type="Pfam" id="PF01447">
    <property type="entry name" value="Peptidase_M4"/>
    <property type="match status" value="1"/>
</dbReference>
<keyword evidence="17" id="KW-1185">Reference proteome</keyword>
<evidence type="ECO:0000259" key="14">
    <source>
        <dbReference type="Pfam" id="PF04151"/>
    </source>
</evidence>
<dbReference type="InterPro" id="IPR011096">
    <property type="entry name" value="FTP_domain"/>
</dbReference>
<feature type="domain" description="Peptidase M4 C-terminal" evidence="12">
    <location>
        <begin position="390"/>
        <end position="553"/>
    </location>
</feature>
<keyword evidence="9" id="KW-0865">Zymogen</keyword>
<dbReference type="InterPro" id="IPR027268">
    <property type="entry name" value="Peptidase_M4/M1_CTD_sf"/>
</dbReference>
<feature type="signal peptide" evidence="10">
    <location>
        <begin position="1"/>
        <end position="24"/>
    </location>
</feature>
<dbReference type="Pfam" id="PF02868">
    <property type="entry name" value="Peptidase_M4_C"/>
    <property type="match status" value="1"/>
</dbReference>
<proteinExistence type="inferred from homology"/>
<keyword evidence="8 10" id="KW-0482">Metalloprotease</keyword>
<feature type="domain" description="Peptidase M4" evidence="11">
    <location>
        <begin position="241"/>
        <end position="387"/>
    </location>
</feature>
<keyword evidence="4" id="KW-0479">Metal-binding</keyword>
<dbReference type="Gene3D" id="3.10.450.490">
    <property type="match status" value="1"/>
</dbReference>
<dbReference type="Gene3D" id="1.10.390.10">
    <property type="entry name" value="Neutral Protease Domain 2"/>
    <property type="match status" value="1"/>
</dbReference>
<dbReference type="CDD" id="cd09597">
    <property type="entry name" value="M4_TLP"/>
    <property type="match status" value="1"/>
</dbReference>
<evidence type="ECO:0000256" key="4">
    <source>
        <dbReference type="ARBA" id="ARBA00022723"/>
    </source>
</evidence>
<evidence type="ECO:0000256" key="10">
    <source>
        <dbReference type="RuleBase" id="RU366073"/>
    </source>
</evidence>
<evidence type="ECO:0000256" key="5">
    <source>
        <dbReference type="ARBA" id="ARBA00022729"/>
    </source>
</evidence>
<dbReference type="PANTHER" id="PTHR33794">
    <property type="entry name" value="BACILLOLYSIN"/>
    <property type="match status" value="1"/>
</dbReference>
<feature type="domain" description="PepSY" evidence="13">
    <location>
        <begin position="162"/>
        <end position="231"/>
    </location>
</feature>
<keyword evidence="7 10" id="KW-0862">Zinc</keyword>
<comment type="function">
    <text evidence="10">Extracellular zinc metalloprotease.</text>
</comment>
<feature type="chain" id="PRO_5044993306" description="Neutral metalloproteinase" evidence="10">
    <location>
        <begin position="25"/>
        <end position="670"/>
    </location>
</feature>
<evidence type="ECO:0000313" key="16">
    <source>
        <dbReference type="EMBL" id="MBL4935433.1"/>
    </source>
</evidence>
<keyword evidence="10" id="KW-0964">Secreted</keyword>
<sequence>MKKRTLSIIISIVMVTSCITSVSAKEKNTSLENGAKAKIIEKMKDKSGDKLKMSFHENKGLNIFISGKISDKVNVNNNDIVNYLEENKELFGLTNTTENFKISKIEKDELGYTKVKINQLIKGDQVKGKELVVHVDKDGIISNITGNIENKIKDTKVLGNTRITEKEAVKLAEKELKFKELRTAPKVEKQVIIKDDTAYEVYNVNIQYNEPEIGNWNIYIEANSGQIIDKEDNIRYDGTATGSGVAVDGTTKPLNLYLSSGTYQMKDTTKPMSGQINTYTAGNKQVEPGTLVTNSSSTFNTTALKASVSAHYYAGVVYDFYKSLFNRNSIDNNGMSIISTTHYGSAYNNAFWDGTQMVYGDGDGSQFTYLSGDLDVVAHELTHGVTSYTANLNYSNQSGALNESMSDVLGVLVNTYDKYNVKGGGTWTFNSSDWVVGDAVYTPSTPGDALRSLANPSLYSQPDNMSKYVNTTSDNGGVHTNSGIPNKAAFLVAQSIGSEKTARIYYRALTNYMTANTDFLGARNAVAQAAADLYGASGTEVSAVSNAFNTVGVVSVSDSYEPNNTLSQAYAITSGTTYSSYISSSSDIDYYKLSTSTGRKITISLSTLPKDYDLYLYNSSGNLLASSENGSTTSESISFIANYTGAYYILVGGYNGAYSTTTKYSLKATY</sequence>
<dbReference type="EMBL" id="JAESWC010000002">
    <property type="protein sequence ID" value="MBL4935433.1"/>
    <property type="molecule type" value="Genomic_DNA"/>
</dbReference>
<dbReference type="PRINTS" id="PR00730">
    <property type="entry name" value="THERMOLYSIN"/>
</dbReference>
<dbReference type="InterPro" id="IPR025711">
    <property type="entry name" value="PepSY"/>
</dbReference>
<evidence type="ECO:0000256" key="1">
    <source>
        <dbReference type="ARBA" id="ARBA00001947"/>
    </source>
</evidence>
<dbReference type="Pfam" id="PF07504">
    <property type="entry name" value="FTP"/>
    <property type="match status" value="1"/>
</dbReference>
<evidence type="ECO:0000256" key="9">
    <source>
        <dbReference type="ARBA" id="ARBA00023145"/>
    </source>
</evidence>
<dbReference type="InterPro" id="IPR007280">
    <property type="entry name" value="Peptidase_C_arc/bac"/>
</dbReference>
<protein>
    <recommendedName>
        <fullName evidence="10">Neutral metalloproteinase</fullName>
        <ecNumber evidence="10">3.4.24.-</ecNumber>
    </recommendedName>
</protein>
<evidence type="ECO:0000256" key="2">
    <source>
        <dbReference type="ARBA" id="ARBA00009388"/>
    </source>
</evidence>
<evidence type="ECO:0000259" key="12">
    <source>
        <dbReference type="Pfam" id="PF02868"/>
    </source>
</evidence>
<dbReference type="PANTHER" id="PTHR33794:SF1">
    <property type="entry name" value="BACILLOLYSIN"/>
    <property type="match status" value="1"/>
</dbReference>
<feature type="domain" description="FTP" evidence="15">
    <location>
        <begin position="98"/>
        <end position="147"/>
    </location>
</feature>